<keyword evidence="1" id="KW-0812">Transmembrane</keyword>
<dbReference type="EMBL" id="UGTP01000001">
    <property type="protein sequence ID" value="SUC12717.1"/>
    <property type="molecule type" value="Genomic_DNA"/>
</dbReference>
<feature type="transmembrane region" description="Helical" evidence="1">
    <location>
        <begin position="17"/>
        <end position="37"/>
    </location>
</feature>
<name>A0A379F255_9BACT</name>
<accession>A0A379F255</accession>
<sequence length="164" mass="19032">MLLHFRNDKKEINYNKYMVYTNILLILVTVLCVILLANRTKILKRKSEKYITSLPYKPLEINEVKKLYSNGELLCSVGYLHYQLDFANAVQKEDLGIFLGYAMNASEPIGRIYIYDNQNVQRGYIDNQTELYHTLSVRKKVPVYGVSLHNAKDGYSGEVCIRIK</sequence>
<evidence type="ECO:0000313" key="2">
    <source>
        <dbReference type="EMBL" id="SUC12717.1"/>
    </source>
</evidence>
<keyword evidence="1" id="KW-1133">Transmembrane helix</keyword>
<keyword evidence="1" id="KW-0472">Membrane</keyword>
<protein>
    <submittedName>
        <fullName evidence="2">Uncharacterized protein</fullName>
    </submittedName>
</protein>
<reference evidence="2 3" key="1">
    <citation type="submission" date="2018-06" db="EMBL/GenBank/DDBJ databases">
        <authorList>
            <consortium name="Pathogen Informatics"/>
            <person name="Doyle S."/>
        </authorList>
    </citation>
    <scope>NUCLEOTIDE SEQUENCE [LARGE SCALE GENOMIC DNA]</scope>
    <source>
        <strain evidence="2 3">NCTC13043</strain>
    </source>
</reference>
<evidence type="ECO:0000313" key="3">
    <source>
        <dbReference type="Proteomes" id="UP000254235"/>
    </source>
</evidence>
<dbReference type="AlphaFoldDB" id="A0A379F255"/>
<evidence type="ECO:0000256" key="1">
    <source>
        <dbReference type="SAM" id="Phobius"/>
    </source>
</evidence>
<organism evidence="2 3">
    <name type="scientific">Prevotella pallens</name>
    <dbReference type="NCBI Taxonomy" id="60133"/>
    <lineage>
        <taxon>Bacteria</taxon>
        <taxon>Pseudomonadati</taxon>
        <taxon>Bacteroidota</taxon>
        <taxon>Bacteroidia</taxon>
        <taxon>Bacteroidales</taxon>
        <taxon>Prevotellaceae</taxon>
        <taxon>Prevotella</taxon>
    </lineage>
</organism>
<dbReference type="Proteomes" id="UP000254235">
    <property type="component" value="Unassembled WGS sequence"/>
</dbReference>
<proteinExistence type="predicted"/>
<gene>
    <name evidence="2" type="ORF">NCTC13043_01330</name>
</gene>